<organism evidence="1 2">
    <name type="scientific">Austropuccinia psidii MF-1</name>
    <dbReference type="NCBI Taxonomy" id="1389203"/>
    <lineage>
        <taxon>Eukaryota</taxon>
        <taxon>Fungi</taxon>
        <taxon>Dikarya</taxon>
        <taxon>Basidiomycota</taxon>
        <taxon>Pucciniomycotina</taxon>
        <taxon>Pucciniomycetes</taxon>
        <taxon>Pucciniales</taxon>
        <taxon>Sphaerophragmiaceae</taxon>
        <taxon>Austropuccinia</taxon>
    </lineage>
</organism>
<sequence>MLLHLIQLLSTENGFSKMITAKIPHDLLTITKHLKINFPLEQITCCPECYSLYDVEPLPSIKFTTTKNKTPSSSQTFGQIWLSGQPRLQVPYSTLVLQPVRSWLEWFINAPGVEEAIDEWASKISSQSTTVITDISQSQVWREVFNNTTAHTRLELRFSLFIYWFNPRGNKVLGKQVSMGLMALNCLNLPPRLRFQQVYTCLAGVIPPPKKPDMVTIDHVLQPLISQLLELNQGFTIATPIYPHGRQIFVRLVSLLRDIEANHKVSGFMSHSAKQFCSWCKIKDDERRELKLGKLRN</sequence>
<name>A0A9Q3C8R0_9BASI</name>
<evidence type="ECO:0000313" key="2">
    <source>
        <dbReference type="Proteomes" id="UP000765509"/>
    </source>
</evidence>
<gene>
    <name evidence="1" type="ORF">O181_018258</name>
</gene>
<accession>A0A9Q3C8R0</accession>
<dbReference type="EMBL" id="AVOT02005228">
    <property type="protein sequence ID" value="MBW0478543.1"/>
    <property type="molecule type" value="Genomic_DNA"/>
</dbReference>
<proteinExistence type="predicted"/>
<evidence type="ECO:0000313" key="1">
    <source>
        <dbReference type="EMBL" id="MBW0478543.1"/>
    </source>
</evidence>
<dbReference type="Pfam" id="PF02992">
    <property type="entry name" value="Transposase_21"/>
    <property type="match status" value="1"/>
</dbReference>
<dbReference type="OrthoDB" id="3269001at2759"/>
<dbReference type="InterPro" id="IPR004242">
    <property type="entry name" value="Transposase_21"/>
</dbReference>
<reference evidence="1" key="1">
    <citation type="submission" date="2021-03" db="EMBL/GenBank/DDBJ databases">
        <title>Draft genome sequence of rust myrtle Austropuccinia psidii MF-1, a brazilian biotype.</title>
        <authorList>
            <person name="Quecine M.C."/>
            <person name="Pachon D.M.R."/>
            <person name="Bonatelli M.L."/>
            <person name="Correr F.H."/>
            <person name="Franceschini L.M."/>
            <person name="Leite T.F."/>
            <person name="Margarido G.R.A."/>
            <person name="Almeida C.A."/>
            <person name="Ferrarezi J.A."/>
            <person name="Labate C.A."/>
        </authorList>
    </citation>
    <scope>NUCLEOTIDE SEQUENCE</scope>
    <source>
        <strain evidence="1">MF-1</strain>
    </source>
</reference>
<dbReference type="Proteomes" id="UP000765509">
    <property type="component" value="Unassembled WGS sequence"/>
</dbReference>
<protein>
    <submittedName>
        <fullName evidence="1">Uncharacterized protein</fullName>
    </submittedName>
</protein>
<dbReference type="AlphaFoldDB" id="A0A9Q3C8R0"/>
<comment type="caution">
    <text evidence="1">The sequence shown here is derived from an EMBL/GenBank/DDBJ whole genome shotgun (WGS) entry which is preliminary data.</text>
</comment>
<keyword evidence="2" id="KW-1185">Reference proteome</keyword>